<dbReference type="GO" id="GO:0016787">
    <property type="term" value="F:hydrolase activity"/>
    <property type="evidence" value="ECO:0007669"/>
    <property type="project" value="UniProtKB-KW"/>
</dbReference>
<dbReference type="AlphaFoldDB" id="A0A6P1MPM3"/>
<dbReference type="Proteomes" id="UP000463883">
    <property type="component" value="Chromosome"/>
</dbReference>
<evidence type="ECO:0000313" key="2">
    <source>
        <dbReference type="EMBL" id="QHI73616.1"/>
    </source>
</evidence>
<dbReference type="KEGG" id="amic:Ami3637_15650"/>
<reference evidence="2 3" key="1">
    <citation type="submission" date="2020-01" db="EMBL/GenBank/DDBJ databases">
        <title>Genomic analysis of Aminipila sp. CBA3637.</title>
        <authorList>
            <person name="Kim Y.B."/>
            <person name="Roh S.W."/>
        </authorList>
    </citation>
    <scope>NUCLEOTIDE SEQUENCE [LARGE SCALE GENOMIC DNA]</scope>
    <source>
        <strain evidence="2 3">CBA3637</strain>
    </source>
</reference>
<dbReference type="EMBL" id="CP047591">
    <property type="protein sequence ID" value="QHI73616.1"/>
    <property type="molecule type" value="Genomic_DNA"/>
</dbReference>
<proteinExistence type="predicted"/>
<dbReference type="Gene3D" id="3.60.15.10">
    <property type="entry name" value="Ribonuclease Z/Hydroxyacylglutathione hydrolase-like"/>
    <property type="match status" value="1"/>
</dbReference>
<dbReference type="RefSeq" id="WP_162363381.1">
    <property type="nucleotide sequence ID" value="NZ_CP047591.1"/>
</dbReference>
<dbReference type="InterPro" id="IPR001279">
    <property type="entry name" value="Metallo-B-lactamas"/>
</dbReference>
<dbReference type="Pfam" id="PF00753">
    <property type="entry name" value="Lactamase_B"/>
    <property type="match status" value="1"/>
</dbReference>
<gene>
    <name evidence="2" type="ORF">Ami3637_15650</name>
</gene>
<dbReference type="SMART" id="SM00849">
    <property type="entry name" value="Lactamase_B"/>
    <property type="match status" value="1"/>
</dbReference>
<sequence>MNRLIILKIEMSYGKDTEYIYPVVLCDHINCVLVDCGYVGSLSKIEEELHNNGLSPEAVTHIILTHQDHDHVGAAAAFKTKYPNVNILASAEETLYISGIQKSLRLEQAEQLQKDLPADMQDFGHAFCRLLKSVEPVQVDQVLLDDEVLPFCGGCQVLSTPGHTPGHISLYLPEFNTLISGDAMALEDGRPVLANPQFTLDNEKANASMQRLLAHPAEKIICYHGGVLVKNS</sequence>
<evidence type="ECO:0000259" key="1">
    <source>
        <dbReference type="SMART" id="SM00849"/>
    </source>
</evidence>
<dbReference type="SUPFAM" id="SSF56281">
    <property type="entry name" value="Metallo-hydrolase/oxidoreductase"/>
    <property type="match status" value="1"/>
</dbReference>
<keyword evidence="2" id="KW-0378">Hydrolase</keyword>
<dbReference type="CDD" id="cd07721">
    <property type="entry name" value="yflN-like_MBL-fold"/>
    <property type="match status" value="1"/>
</dbReference>
<protein>
    <submittedName>
        <fullName evidence="2">MBL fold metallo-hydrolase</fullName>
    </submittedName>
</protein>
<keyword evidence="3" id="KW-1185">Reference proteome</keyword>
<organism evidence="2 3">
    <name type="scientific">Aminipila terrae</name>
    <dbReference type="NCBI Taxonomy" id="2697030"/>
    <lineage>
        <taxon>Bacteria</taxon>
        <taxon>Bacillati</taxon>
        <taxon>Bacillota</taxon>
        <taxon>Clostridia</taxon>
        <taxon>Peptostreptococcales</taxon>
        <taxon>Anaerovoracaceae</taxon>
        <taxon>Aminipila</taxon>
    </lineage>
</organism>
<dbReference type="InterPro" id="IPR036866">
    <property type="entry name" value="RibonucZ/Hydroxyglut_hydro"/>
</dbReference>
<evidence type="ECO:0000313" key="3">
    <source>
        <dbReference type="Proteomes" id="UP000463883"/>
    </source>
</evidence>
<feature type="domain" description="Metallo-beta-lactamase" evidence="1">
    <location>
        <begin position="19"/>
        <end position="224"/>
    </location>
</feature>
<dbReference type="InterPro" id="IPR050855">
    <property type="entry name" value="NDM-1-like"/>
</dbReference>
<accession>A0A6P1MPM3</accession>
<name>A0A6P1MPM3_9FIRM</name>
<dbReference type="PANTHER" id="PTHR42951">
    <property type="entry name" value="METALLO-BETA-LACTAMASE DOMAIN-CONTAINING"/>
    <property type="match status" value="1"/>
</dbReference>
<dbReference type="PANTHER" id="PTHR42951:SF15">
    <property type="entry name" value="METALLO-BETA-LACTAMASE SUPERFAMILY PROTEIN"/>
    <property type="match status" value="1"/>
</dbReference>